<dbReference type="Proteomes" id="UP000095009">
    <property type="component" value="Unassembled WGS sequence"/>
</dbReference>
<keyword evidence="8" id="KW-0813">Transport</keyword>
<feature type="transmembrane region" description="Helical" evidence="10">
    <location>
        <begin position="128"/>
        <end position="148"/>
    </location>
</feature>
<dbReference type="STRING" id="857566.A0A1E3PUF0"/>
<feature type="transmembrane region" description="Helical" evidence="10">
    <location>
        <begin position="214"/>
        <end position="234"/>
    </location>
</feature>
<dbReference type="Pfam" id="PF08022">
    <property type="entry name" value="FAD_binding_8"/>
    <property type="match status" value="1"/>
</dbReference>
<dbReference type="Gene3D" id="3.40.50.80">
    <property type="entry name" value="Nucleotide-binding domain of ferredoxin-NADP reductase (FNR) module"/>
    <property type="match status" value="1"/>
</dbReference>
<evidence type="ECO:0000256" key="9">
    <source>
        <dbReference type="ARBA" id="ARBA00023136"/>
    </source>
</evidence>
<dbReference type="PANTHER" id="PTHR11972">
    <property type="entry name" value="NADPH OXIDASE"/>
    <property type="match status" value="1"/>
</dbReference>
<comment type="subcellular location">
    <subcellularLocation>
        <location evidence="1">Membrane</location>
        <topology evidence="1">Multi-pass membrane protein</topology>
    </subcellularLocation>
</comment>
<dbReference type="SUPFAM" id="SSF52343">
    <property type="entry name" value="Ferredoxin reductase-like, C-terminal NADP-linked domain"/>
    <property type="match status" value="1"/>
</dbReference>
<keyword evidence="8" id="KW-0406">Ion transport</keyword>
<evidence type="ECO:0000256" key="3">
    <source>
        <dbReference type="ARBA" id="ARBA00022692"/>
    </source>
</evidence>
<gene>
    <name evidence="14" type="ORF">NADFUDRAFT_81492</name>
</gene>
<feature type="domain" description="Ferric oxidoreductase" evidence="11">
    <location>
        <begin position="93"/>
        <end position="205"/>
    </location>
</feature>
<dbReference type="AlphaFoldDB" id="A0A1E3PUF0"/>
<organism evidence="14 15">
    <name type="scientific">Nadsonia fulvescens var. elongata DSM 6958</name>
    <dbReference type="NCBI Taxonomy" id="857566"/>
    <lineage>
        <taxon>Eukaryota</taxon>
        <taxon>Fungi</taxon>
        <taxon>Dikarya</taxon>
        <taxon>Ascomycota</taxon>
        <taxon>Saccharomycotina</taxon>
        <taxon>Dipodascomycetes</taxon>
        <taxon>Dipodascales</taxon>
        <taxon>Dipodascales incertae sedis</taxon>
        <taxon>Nadsonia</taxon>
    </lineage>
</organism>
<evidence type="ECO:0000256" key="10">
    <source>
        <dbReference type="SAM" id="Phobius"/>
    </source>
</evidence>
<dbReference type="OrthoDB" id="10006946at2759"/>
<evidence type="ECO:0000313" key="15">
    <source>
        <dbReference type="Proteomes" id="UP000095009"/>
    </source>
</evidence>
<dbReference type="SUPFAM" id="SSF63380">
    <property type="entry name" value="Riboflavin synthase domain-like"/>
    <property type="match status" value="1"/>
</dbReference>
<dbReference type="Pfam" id="PF01794">
    <property type="entry name" value="Ferric_reduct"/>
    <property type="match status" value="1"/>
</dbReference>
<dbReference type="InterPro" id="IPR039261">
    <property type="entry name" value="FNR_nucleotide-bd"/>
</dbReference>
<feature type="domain" description="Ferric reductase NAD binding" evidence="13">
    <location>
        <begin position="336"/>
        <end position="521"/>
    </location>
</feature>
<evidence type="ECO:0000313" key="14">
    <source>
        <dbReference type="EMBL" id="ODQ68582.1"/>
    </source>
</evidence>
<feature type="transmembrane region" description="Helical" evidence="10">
    <location>
        <begin position="190"/>
        <end position="208"/>
    </location>
</feature>
<evidence type="ECO:0000256" key="4">
    <source>
        <dbReference type="ARBA" id="ARBA00022827"/>
    </source>
</evidence>
<dbReference type="GO" id="GO:0000293">
    <property type="term" value="F:ferric-chelate reductase activity"/>
    <property type="evidence" value="ECO:0007669"/>
    <property type="project" value="TreeGrafter"/>
</dbReference>
<proteinExistence type="predicted"/>
<keyword evidence="2" id="KW-0285">Flavoprotein</keyword>
<reference evidence="14 15" key="1">
    <citation type="journal article" date="2016" name="Proc. Natl. Acad. Sci. U.S.A.">
        <title>Comparative genomics of biotechnologically important yeasts.</title>
        <authorList>
            <person name="Riley R."/>
            <person name="Haridas S."/>
            <person name="Wolfe K.H."/>
            <person name="Lopes M.R."/>
            <person name="Hittinger C.T."/>
            <person name="Goeker M."/>
            <person name="Salamov A.A."/>
            <person name="Wisecaver J.H."/>
            <person name="Long T.M."/>
            <person name="Calvey C.H."/>
            <person name="Aerts A.L."/>
            <person name="Barry K.W."/>
            <person name="Choi C."/>
            <person name="Clum A."/>
            <person name="Coughlan A.Y."/>
            <person name="Deshpande S."/>
            <person name="Douglass A.P."/>
            <person name="Hanson S.J."/>
            <person name="Klenk H.-P."/>
            <person name="LaButti K.M."/>
            <person name="Lapidus A."/>
            <person name="Lindquist E.A."/>
            <person name="Lipzen A.M."/>
            <person name="Meier-Kolthoff J.P."/>
            <person name="Ohm R.A."/>
            <person name="Otillar R.P."/>
            <person name="Pangilinan J.L."/>
            <person name="Peng Y."/>
            <person name="Rokas A."/>
            <person name="Rosa C.A."/>
            <person name="Scheuner C."/>
            <person name="Sibirny A.A."/>
            <person name="Slot J.C."/>
            <person name="Stielow J.B."/>
            <person name="Sun H."/>
            <person name="Kurtzman C.P."/>
            <person name="Blackwell M."/>
            <person name="Grigoriev I.V."/>
            <person name="Jeffries T.W."/>
        </authorList>
    </citation>
    <scope>NUCLEOTIDE SEQUENCE [LARGE SCALE GENOMIC DNA]</scope>
    <source>
        <strain evidence="14 15">DSM 6958</strain>
    </source>
</reference>
<dbReference type="SFLD" id="SFLDF00463">
    <property type="entry name" value="AIM14"/>
    <property type="match status" value="1"/>
</dbReference>
<evidence type="ECO:0000256" key="2">
    <source>
        <dbReference type="ARBA" id="ARBA00022630"/>
    </source>
</evidence>
<dbReference type="CDD" id="cd06186">
    <property type="entry name" value="NOX_Duox_like_FAD_NADP"/>
    <property type="match status" value="1"/>
</dbReference>
<feature type="domain" description="FAD-binding 8" evidence="12">
    <location>
        <begin position="238"/>
        <end position="305"/>
    </location>
</feature>
<dbReference type="InterPro" id="IPR050369">
    <property type="entry name" value="RBOH/FRE"/>
</dbReference>
<feature type="transmembrane region" description="Helical" evidence="10">
    <location>
        <begin position="30"/>
        <end position="48"/>
    </location>
</feature>
<dbReference type="GO" id="GO:0033215">
    <property type="term" value="P:reductive iron assimilation"/>
    <property type="evidence" value="ECO:0007669"/>
    <property type="project" value="TreeGrafter"/>
</dbReference>
<evidence type="ECO:0000256" key="6">
    <source>
        <dbReference type="ARBA" id="ARBA00022989"/>
    </source>
</evidence>
<dbReference type="InterPro" id="IPR017938">
    <property type="entry name" value="Riboflavin_synthase-like_b-brl"/>
</dbReference>
<keyword evidence="15" id="KW-1185">Reference proteome</keyword>
<protein>
    <recommendedName>
        <fullName evidence="16">FAD-binding FR-type domain-containing protein</fullName>
    </recommendedName>
</protein>
<evidence type="ECO:0000256" key="8">
    <source>
        <dbReference type="ARBA" id="ARBA00023065"/>
    </source>
</evidence>
<keyword evidence="5" id="KW-0249">Electron transport</keyword>
<evidence type="ECO:0000259" key="11">
    <source>
        <dbReference type="Pfam" id="PF01794"/>
    </source>
</evidence>
<name>A0A1E3PUF0_9ASCO</name>
<evidence type="ECO:0000259" key="12">
    <source>
        <dbReference type="Pfam" id="PF08022"/>
    </source>
</evidence>
<dbReference type="InterPro" id="IPR013121">
    <property type="entry name" value="Fe_red_NAD-bd_6"/>
</dbReference>
<dbReference type="SFLD" id="SFLDS00052">
    <property type="entry name" value="Ferric_Reductase_Domain"/>
    <property type="match status" value="1"/>
</dbReference>
<keyword evidence="3 10" id="KW-0812">Transmembrane</keyword>
<dbReference type="SFLD" id="SFLDG01168">
    <property type="entry name" value="Ferric_reductase_subgroup_(FRE"/>
    <property type="match status" value="1"/>
</dbReference>
<dbReference type="InterPro" id="IPR013112">
    <property type="entry name" value="FAD-bd_8"/>
</dbReference>
<evidence type="ECO:0000256" key="1">
    <source>
        <dbReference type="ARBA" id="ARBA00004141"/>
    </source>
</evidence>
<dbReference type="EMBL" id="KV454406">
    <property type="protein sequence ID" value="ODQ68582.1"/>
    <property type="molecule type" value="Genomic_DNA"/>
</dbReference>
<evidence type="ECO:0000259" key="13">
    <source>
        <dbReference type="Pfam" id="PF08030"/>
    </source>
</evidence>
<evidence type="ECO:0008006" key="16">
    <source>
        <dbReference type="Google" id="ProtNLM"/>
    </source>
</evidence>
<keyword evidence="6 10" id="KW-1133">Transmembrane helix</keyword>
<dbReference type="PANTHER" id="PTHR11972:SF178">
    <property type="entry name" value="FERRIC REDUCTASE TRANSMEMBRANE COMPONENT 8-RELATED"/>
    <property type="match status" value="1"/>
</dbReference>
<accession>A0A1E3PUF0</accession>
<sequence length="536" mass="60022">MAGVIEWDLVLELVKRHGDHHFANVKYGNIALGASTVILAAIALNNILKTAIRSTLKRDIAIPLWLSVVIWALLAAGLSVFHVEEFTAFAKRLGRVSYGLLPVTFFLSIRPSPLPNTVYLQMIQLHKWVARIVVALATLHGVFFIIHFASQGELTKVFCFLNFLGVLAWVGFLVMTVTSFIFFRRRYYWLFYRLHYILSWVCVLLGIFHARPGVLFLSFWCLAILVGSIAYRIYISKTTQFTVSQVSTNLARITIPRDIFGDNFTPGSHVRISAPLSNLKTWISASRPYTIASLPSDGNITLITRPYRFHLDSHVNYSISGPYASLPKSFFKSASKVIVFAGGSGISYAAPVVRALLNRGNEENGESKIQQVSLIWTTRQRPDTAVLSLLQIEDADVYITGITGDYSMSDTSEDSQYKLATGNDFDIDDDNLDIELEDFLIDDDDDNADDDNLIANAAPISGSAPYSQNRLRLSENIRIHHGRPAVSTLVEQFVGPQDRQLDSIWAIACGPPDLVFEVEKWAKRSKIRFGKEIYAM</sequence>
<feature type="transmembrane region" description="Helical" evidence="10">
    <location>
        <begin position="160"/>
        <end position="183"/>
    </location>
</feature>
<keyword evidence="7" id="KW-0560">Oxidoreductase</keyword>
<dbReference type="GO" id="GO:0005886">
    <property type="term" value="C:plasma membrane"/>
    <property type="evidence" value="ECO:0007669"/>
    <property type="project" value="TreeGrafter"/>
</dbReference>
<dbReference type="Pfam" id="PF08030">
    <property type="entry name" value="NAD_binding_6"/>
    <property type="match status" value="1"/>
</dbReference>
<dbReference type="InterPro" id="IPR013130">
    <property type="entry name" value="Fe3_Rdtase_TM_dom"/>
</dbReference>
<keyword evidence="9 10" id="KW-0472">Membrane</keyword>
<feature type="transmembrane region" description="Helical" evidence="10">
    <location>
        <begin position="60"/>
        <end position="83"/>
    </location>
</feature>
<evidence type="ECO:0000256" key="5">
    <source>
        <dbReference type="ARBA" id="ARBA00022982"/>
    </source>
</evidence>
<evidence type="ECO:0000256" key="7">
    <source>
        <dbReference type="ARBA" id="ARBA00023002"/>
    </source>
</evidence>
<keyword evidence="4" id="KW-0274">FAD</keyword>